<dbReference type="AlphaFoldDB" id="A0A852VIP8"/>
<accession>A0A852VIP8</accession>
<keyword evidence="3" id="KW-1185">Reference proteome</keyword>
<dbReference type="EMBL" id="JACCAE010000001">
    <property type="protein sequence ID" value="NYF96977.1"/>
    <property type="molecule type" value="Genomic_DNA"/>
</dbReference>
<protein>
    <submittedName>
        <fullName evidence="2">Uncharacterized protein</fullName>
    </submittedName>
</protein>
<evidence type="ECO:0000313" key="3">
    <source>
        <dbReference type="Proteomes" id="UP000554054"/>
    </source>
</evidence>
<keyword evidence="1" id="KW-1133">Transmembrane helix</keyword>
<feature type="transmembrane region" description="Helical" evidence="1">
    <location>
        <begin position="31"/>
        <end position="51"/>
    </location>
</feature>
<dbReference type="Proteomes" id="UP000554054">
    <property type="component" value="Unassembled WGS sequence"/>
</dbReference>
<keyword evidence="1" id="KW-0812">Transmembrane</keyword>
<reference evidence="2 3" key="1">
    <citation type="submission" date="2020-07" db="EMBL/GenBank/DDBJ databases">
        <title>Sequencing the genomes of 1000 actinobacteria strains.</title>
        <authorList>
            <person name="Klenk H.-P."/>
        </authorList>
    </citation>
    <scope>NUCLEOTIDE SEQUENCE [LARGE SCALE GENOMIC DNA]</scope>
    <source>
        <strain evidence="2 3">DSM 26154</strain>
    </source>
</reference>
<keyword evidence="1" id="KW-0472">Membrane</keyword>
<evidence type="ECO:0000313" key="2">
    <source>
        <dbReference type="EMBL" id="NYF96977.1"/>
    </source>
</evidence>
<dbReference type="RefSeq" id="WP_185989966.1">
    <property type="nucleotide sequence ID" value="NZ_JACCAE010000001.1"/>
</dbReference>
<comment type="caution">
    <text evidence="2">The sequence shown here is derived from an EMBL/GenBank/DDBJ whole genome shotgun (WGS) entry which is preliminary data.</text>
</comment>
<evidence type="ECO:0000256" key="1">
    <source>
        <dbReference type="SAM" id="Phobius"/>
    </source>
</evidence>
<proteinExistence type="predicted"/>
<gene>
    <name evidence="2" type="ORF">BJY20_000369</name>
</gene>
<organism evidence="2 3">
    <name type="scientific">Janibacter cremeus</name>
    <dbReference type="NCBI Taxonomy" id="1285192"/>
    <lineage>
        <taxon>Bacteria</taxon>
        <taxon>Bacillati</taxon>
        <taxon>Actinomycetota</taxon>
        <taxon>Actinomycetes</taxon>
        <taxon>Micrococcales</taxon>
        <taxon>Intrasporangiaceae</taxon>
        <taxon>Janibacter</taxon>
    </lineage>
</organism>
<sequence length="63" mass="6597">MSSSEWERRVDEMSPAHGVALRLRRAGYEDVIIAVALGVPVASIPALLLVAQGKLGGDVDGPV</sequence>
<name>A0A852VIP8_9MICO</name>